<evidence type="ECO:0000259" key="1">
    <source>
        <dbReference type="PROSITE" id="PS50994"/>
    </source>
</evidence>
<dbReference type="EMBL" id="GL445995">
    <property type="protein sequence ID" value="EFN88663.1"/>
    <property type="molecule type" value="Genomic_DNA"/>
</dbReference>
<dbReference type="SUPFAM" id="SSF53098">
    <property type="entry name" value="Ribonuclease H-like"/>
    <property type="match status" value="1"/>
</dbReference>
<feature type="non-terminal residue" evidence="3">
    <location>
        <position position="1"/>
    </location>
</feature>
<dbReference type="InterPro" id="IPR012337">
    <property type="entry name" value="RNaseH-like_sf"/>
</dbReference>
<dbReference type="PROSITE" id="PS50994">
    <property type="entry name" value="INTEGRASE"/>
    <property type="match status" value="1"/>
</dbReference>
<name>E2B6M0_HARSA</name>
<dbReference type="GO" id="GO:0003676">
    <property type="term" value="F:nucleic acid binding"/>
    <property type="evidence" value="ECO:0007669"/>
    <property type="project" value="InterPro"/>
</dbReference>
<dbReference type="Gene3D" id="3.30.420.10">
    <property type="entry name" value="Ribonuclease H-like superfamily/Ribonuclease H"/>
    <property type="match status" value="1"/>
</dbReference>
<organism evidence="4">
    <name type="scientific">Harpegnathos saltator</name>
    <name type="common">Jerdon's jumping ant</name>
    <dbReference type="NCBI Taxonomy" id="610380"/>
    <lineage>
        <taxon>Eukaryota</taxon>
        <taxon>Metazoa</taxon>
        <taxon>Ecdysozoa</taxon>
        <taxon>Arthropoda</taxon>
        <taxon>Hexapoda</taxon>
        <taxon>Insecta</taxon>
        <taxon>Pterygota</taxon>
        <taxon>Neoptera</taxon>
        <taxon>Endopterygota</taxon>
        <taxon>Hymenoptera</taxon>
        <taxon>Apocrita</taxon>
        <taxon>Aculeata</taxon>
        <taxon>Formicoidea</taxon>
        <taxon>Formicidae</taxon>
        <taxon>Ponerinae</taxon>
        <taxon>Ponerini</taxon>
        <taxon>Harpegnathos</taxon>
    </lineage>
</organism>
<keyword evidence="4" id="KW-1185">Reference proteome</keyword>
<evidence type="ECO:0000313" key="2">
    <source>
        <dbReference type="EMBL" id="EFN85283.1"/>
    </source>
</evidence>
<dbReference type="InterPro" id="IPR036397">
    <property type="entry name" value="RNaseH_sf"/>
</dbReference>
<dbReference type="InterPro" id="IPR001584">
    <property type="entry name" value="Integrase_cat-core"/>
</dbReference>
<sequence>DLLIKYSVAVPMRDTSATVSTETFTDNFICRFGCPKSILIKQGTNFLGHLMKAIAKRFKIQHYRTSAYH</sequence>
<feature type="domain" description="Integrase catalytic" evidence="1">
    <location>
        <begin position="1"/>
        <end position="69"/>
    </location>
</feature>
<dbReference type="EMBL" id="GL448125">
    <property type="protein sequence ID" value="EFN85283.1"/>
    <property type="molecule type" value="Genomic_DNA"/>
</dbReference>
<accession>E2B6M0</accession>
<proteinExistence type="predicted"/>
<dbReference type="Proteomes" id="UP000008237">
    <property type="component" value="Unassembled WGS sequence"/>
</dbReference>
<dbReference type="GO" id="GO:0015074">
    <property type="term" value="P:DNA integration"/>
    <property type="evidence" value="ECO:0007669"/>
    <property type="project" value="InterPro"/>
</dbReference>
<gene>
    <name evidence="2" type="ORF">EAI_07496</name>
    <name evidence="3" type="ORF">EAI_08007</name>
</gene>
<reference evidence="3 4" key="1">
    <citation type="journal article" date="2010" name="Science">
        <title>Genomic comparison of the ants Camponotus floridanus and Harpegnathos saltator.</title>
        <authorList>
            <person name="Bonasio R."/>
            <person name="Zhang G."/>
            <person name="Ye C."/>
            <person name="Mutti N.S."/>
            <person name="Fang X."/>
            <person name="Qin N."/>
            <person name="Donahue G."/>
            <person name="Yang P."/>
            <person name="Li Q."/>
            <person name="Li C."/>
            <person name="Zhang P."/>
            <person name="Huang Z."/>
            <person name="Berger S.L."/>
            <person name="Reinberg D."/>
            <person name="Wang J."/>
            <person name="Liebig J."/>
        </authorList>
    </citation>
    <scope>NUCLEOTIDE SEQUENCE [LARGE SCALE GENOMIC DNA]</scope>
    <source>
        <strain evidence="3 4">R22 G/1</strain>
    </source>
</reference>
<dbReference type="AlphaFoldDB" id="E2B6M0"/>
<evidence type="ECO:0000313" key="3">
    <source>
        <dbReference type="EMBL" id="EFN88663.1"/>
    </source>
</evidence>
<protein>
    <recommendedName>
        <fullName evidence="1">Integrase catalytic domain-containing protein</fullName>
    </recommendedName>
</protein>
<feature type="non-terminal residue" evidence="3">
    <location>
        <position position="69"/>
    </location>
</feature>
<evidence type="ECO:0000313" key="4">
    <source>
        <dbReference type="Proteomes" id="UP000008237"/>
    </source>
</evidence>